<keyword evidence="3" id="KW-1185">Reference proteome</keyword>
<feature type="transmembrane region" description="Helical" evidence="1">
    <location>
        <begin position="208"/>
        <end position="227"/>
    </location>
</feature>
<protein>
    <submittedName>
        <fullName evidence="2">Uncharacterized protein</fullName>
    </submittedName>
</protein>
<dbReference type="RefSeq" id="WP_145184784.1">
    <property type="nucleotide sequence ID" value="NZ_CP036266.1"/>
</dbReference>
<sequence length="260" mass="29782">MDGDLLILKEPVTAKYVLSVFREQHRLYFLLDFDMLPREELTFESTVEEWREQMDLLDWRPLGQAENELWEINLPDEEWKQVLEPEDEKTLGGVCELIARHASAPVIREETFFGKPCRPASAFLTIQALLQEAGADVSEISPSTDLSAYSYQYGRTFLYKIANLSPGTLPRPEILNGDSYRGADLSLLWMTGTLPFALMFSLGMRSPWFLLIPGVFFLMYLLFRWELQRLGGTQLKFGELKTFRDLAELMAAKAPVVVSI</sequence>
<organism evidence="2 3">
    <name type="scientific">Gimesia chilikensis</name>
    <dbReference type="NCBI Taxonomy" id="2605989"/>
    <lineage>
        <taxon>Bacteria</taxon>
        <taxon>Pseudomonadati</taxon>
        <taxon>Planctomycetota</taxon>
        <taxon>Planctomycetia</taxon>
        <taxon>Planctomycetales</taxon>
        <taxon>Planctomycetaceae</taxon>
        <taxon>Gimesia</taxon>
    </lineage>
</organism>
<dbReference type="AlphaFoldDB" id="A0A517PNW0"/>
<dbReference type="EMBL" id="CP036266">
    <property type="protein sequence ID" value="QDT21065.1"/>
    <property type="molecule type" value="Genomic_DNA"/>
</dbReference>
<reference evidence="2 3" key="1">
    <citation type="submission" date="2019-02" db="EMBL/GenBank/DDBJ databases">
        <title>Deep-cultivation of Planctomycetes and their phenomic and genomic characterization uncovers novel biology.</title>
        <authorList>
            <person name="Wiegand S."/>
            <person name="Jogler M."/>
            <person name="Boedeker C."/>
            <person name="Pinto D."/>
            <person name="Vollmers J."/>
            <person name="Rivas-Marin E."/>
            <person name="Kohn T."/>
            <person name="Peeters S.H."/>
            <person name="Heuer A."/>
            <person name="Rast P."/>
            <person name="Oberbeckmann S."/>
            <person name="Bunk B."/>
            <person name="Jeske O."/>
            <person name="Meyerdierks A."/>
            <person name="Storesund J.E."/>
            <person name="Kallscheuer N."/>
            <person name="Luecker S."/>
            <person name="Lage O.M."/>
            <person name="Pohl T."/>
            <person name="Merkel B.J."/>
            <person name="Hornburger P."/>
            <person name="Mueller R.-W."/>
            <person name="Bruemmer F."/>
            <person name="Labrenz M."/>
            <person name="Spormann A.M."/>
            <person name="Op den Camp H."/>
            <person name="Overmann J."/>
            <person name="Amann R."/>
            <person name="Jetten M.S.M."/>
            <person name="Mascher T."/>
            <person name="Medema M.H."/>
            <person name="Devos D.P."/>
            <person name="Kaster A.-K."/>
            <person name="Ovreas L."/>
            <person name="Rohde M."/>
            <person name="Galperin M.Y."/>
            <person name="Jogler C."/>
        </authorList>
    </citation>
    <scope>NUCLEOTIDE SEQUENCE [LARGE SCALE GENOMIC DNA]</scope>
    <source>
        <strain evidence="2 3">HG66A1</strain>
    </source>
</reference>
<accession>A0A517PNW0</accession>
<keyword evidence="1" id="KW-0812">Transmembrane</keyword>
<evidence type="ECO:0000313" key="3">
    <source>
        <dbReference type="Proteomes" id="UP000320421"/>
    </source>
</evidence>
<evidence type="ECO:0000256" key="1">
    <source>
        <dbReference type="SAM" id="Phobius"/>
    </source>
</evidence>
<keyword evidence="1" id="KW-0472">Membrane</keyword>
<gene>
    <name evidence="2" type="ORF">HG66A1_28580</name>
</gene>
<evidence type="ECO:0000313" key="2">
    <source>
        <dbReference type="EMBL" id="QDT21065.1"/>
    </source>
</evidence>
<name>A0A517PNW0_9PLAN</name>
<dbReference type="OrthoDB" id="253931at2"/>
<dbReference type="Proteomes" id="UP000320421">
    <property type="component" value="Chromosome"/>
</dbReference>
<keyword evidence="1" id="KW-1133">Transmembrane helix</keyword>
<proteinExistence type="predicted"/>